<dbReference type="Proteomes" id="UP000516117">
    <property type="component" value="Chromosome"/>
</dbReference>
<feature type="transmembrane region" description="Helical" evidence="1">
    <location>
        <begin position="119"/>
        <end position="138"/>
    </location>
</feature>
<protein>
    <recommendedName>
        <fullName evidence="4">Transposase</fullName>
    </recommendedName>
</protein>
<sequence>MTGIEVTAWLAAGYGLVLLLVAYGIDRLARRAQNRLLEQRNGGFVYHEDHDAWLCPEDQWLWPKSFDPDNRVMRYRGSPSVCNACPVKDTCTSSNDGREMRRFVDSWPASESARFHRGIACSVTVLAVAWPAATAFTVDGAGRLLVLVTAVAIAVGALPLWSHLRRTPADPLGAVVRTLDETLAEREAAAAALLRRRTSYASDRRANHAD</sequence>
<evidence type="ECO:0000313" key="3">
    <source>
        <dbReference type="Proteomes" id="UP000516117"/>
    </source>
</evidence>
<accession>A0A7H0H5E7</accession>
<dbReference type="RefSeq" id="WP_187720892.1">
    <property type="nucleotide sequence ID" value="NZ_BAABBL010000010.1"/>
</dbReference>
<reference evidence="2 3" key="1">
    <citation type="submission" date="2020-08" db="EMBL/GenBank/DDBJ databases">
        <title>Genome sequence of Tessaracoccus defluvii JCM 17540T.</title>
        <authorList>
            <person name="Hyun D.-W."/>
            <person name="Bae J.-W."/>
        </authorList>
    </citation>
    <scope>NUCLEOTIDE SEQUENCE [LARGE SCALE GENOMIC DNA]</scope>
    <source>
        <strain evidence="2 3">JCM 17540</strain>
    </source>
</reference>
<keyword evidence="3" id="KW-1185">Reference proteome</keyword>
<feature type="transmembrane region" description="Helical" evidence="1">
    <location>
        <begin position="144"/>
        <end position="161"/>
    </location>
</feature>
<keyword evidence="1" id="KW-0812">Transmembrane</keyword>
<keyword evidence="1" id="KW-1133">Transmembrane helix</keyword>
<dbReference type="EMBL" id="CP060789">
    <property type="protein sequence ID" value="QNP55763.1"/>
    <property type="molecule type" value="Genomic_DNA"/>
</dbReference>
<evidence type="ECO:0000256" key="1">
    <source>
        <dbReference type="SAM" id="Phobius"/>
    </source>
</evidence>
<keyword evidence="1" id="KW-0472">Membrane</keyword>
<name>A0A7H0H5E7_9ACTN</name>
<feature type="transmembrane region" description="Helical" evidence="1">
    <location>
        <begin position="6"/>
        <end position="25"/>
    </location>
</feature>
<evidence type="ECO:0000313" key="2">
    <source>
        <dbReference type="EMBL" id="QNP55763.1"/>
    </source>
</evidence>
<gene>
    <name evidence="2" type="ORF">H9L22_16775</name>
</gene>
<evidence type="ECO:0008006" key="4">
    <source>
        <dbReference type="Google" id="ProtNLM"/>
    </source>
</evidence>
<proteinExistence type="predicted"/>
<dbReference type="AlphaFoldDB" id="A0A7H0H5E7"/>
<dbReference type="KEGG" id="tdf:H9L22_16775"/>
<organism evidence="2 3">
    <name type="scientific">Tessaracoccus defluvii</name>
    <dbReference type="NCBI Taxonomy" id="1285901"/>
    <lineage>
        <taxon>Bacteria</taxon>
        <taxon>Bacillati</taxon>
        <taxon>Actinomycetota</taxon>
        <taxon>Actinomycetes</taxon>
        <taxon>Propionibacteriales</taxon>
        <taxon>Propionibacteriaceae</taxon>
        <taxon>Tessaracoccus</taxon>
    </lineage>
</organism>